<reference evidence="1" key="3">
    <citation type="submission" date="2025-09" db="UniProtKB">
        <authorList>
            <consortium name="Ensembl"/>
        </authorList>
    </citation>
    <scope>IDENTIFICATION</scope>
</reference>
<accession>A0A671TKU2</accession>
<proteinExistence type="predicted"/>
<evidence type="ECO:0000313" key="1">
    <source>
        <dbReference type="Ensembl" id="ENSSAUP00010002539.1"/>
    </source>
</evidence>
<keyword evidence="2" id="KW-1185">Reference proteome</keyword>
<sequence>MKQKCSCLNTSPAVRHRGGFMGIIKKEYWLQIIQGNLKSSNIIFCLLLSRLEAQC</sequence>
<reference evidence="1" key="2">
    <citation type="submission" date="2025-08" db="UniProtKB">
        <authorList>
            <consortium name="Ensembl"/>
        </authorList>
    </citation>
    <scope>IDENTIFICATION</scope>
</reference>
<dbReference type="Ensembl" id="ENSSAUT00010002680.1">
    <property type="protein sequence ID" value="ENSSAUP00010002539.1"/>
    <property type="gene ID" value="ENSSAUG00010001233.1"/>
</dbReference>
<evidence type="ECO:0000313" key="2">
    <source>
        <dbReference type="Proteomes" id="UP000472265"/>
    </source>
</evidence>
<protein>
    <submittedName>
        <fullName evidence="1">Uncharacterized protein</fullName>
    </submittedName>
</protein>
<reference evidence="1" key="1">
    <citation type="submission" date="2021-04" db="EMBL/GenBank/DDBJ databases">
        <authorList>
            <consortium name="Wellcome Sanger Institute Data Sharing"/>
        </authorList>
    </citation>
    <scope>NUCLEOTIDE SEQUENCE [LARGE SCALE GENOMIC DNA]</scope>
</reference>
<name>A0A671TKU2_SPAAU</name>
<dbReference type="AlphaFoldDB" id="A0A671TKU2"/>
<dbReference type="Proteomes" id="UP000472265">
    <property type="component" value="Chromosome 4"/>
</dbReference>
<organism evidence="1 2">
    <name type="scientific">Sparus aurata</name>
    <name type="common">Gilthead sea bream</name>
    <dbReference type="NCBI Taxonomy" id="8175"/>
    <lineage>
        <taxon>Eukaryota</taxon>
        <taxon>Metazoa</taxon>
        <taxon>Chordata</taxon>
        <taxon>Craniata</taxon>
        <taxon>Vertebrata</taxon>
        <taxon>Euteleostomi</taxon>
        <taxon>Actinopterygii</taxon>
        <taxon>Neopterygii</taxon>
        <taxon>Teleostei</taxon>
        <taxon>Neoteleostei</taxon>
        <taxon>Acanthomorphata</taxon>
        <taxon>Eupercaria</taxon>
        <taxon>Spariformes</taxon>
        <taxon>Sparidae</taxon>
        <taxon>Sparus</taxon>
    </lineage>
</organism>
<dbReference type="InParanoid" id="A0A671TKU2"/>